<keyword evidence="2 4" id="KW-0238">DNA-binding</keyword>
<protein>
    <submittedName>
        <fullName evidence="4">HU family DNA-binding protein</fullName>
    </submittedName>
</protein>
<sequence>MNKAELVDAIATKANVTKKEADAVLTATIETIMETVSSGDKVTLVGFGSFERRDRKEREGRNPKTNEKMVIPATTVPAFSAGKQFKESVISH</sequence>
<dbReference type="EMBL" id="JAECZC010000102">
    <property type="protein sequence ID" value="MBH8566702.1"/>
    <property type="molecule type" value="Genomic_DNA"/>
</dbReference>
<dbReference type="InterPro" id="IPR010992">
    <property type="entry name" value="IHF-like_DNA-bd_dom_sf"/>
</dbReference>
<evidence type="ECO:0000313" key="5">
    <source>
        <dbReference type="Proteomes" id="UP000632766"/>
    </source>
</evidence>
<dbReference type="PROSITE" id="PS00045">
    <property type="entry name" value="HISTONE_LIKE"/>
    <property type="match status" value="1"/>
</dbReference>
<organism evidence="4 5">
    <name type="scientific">Amazonocrinis nigriterrae CENA67</name>
    <dbReference type="NCBI Taxonomy" id="2794033"/>
    <lineage>
        <taxon>Bacteria</taxon>
        <taxon>Bacillati</taxon>
        <taxon>Cyanobacteriota</taxon>
        <taxon>Cyanophyceae</taxon>
        <taxon>Nostocales</taxon>
        <taxon>Nostocaceae</taxon>
        <taxon>Amazonocrinis</taxon>
        <taxon>Amazonocrinis nigriterrae</taxon>
    </lineage>
</organism>
<comment type="caution">
    <text evidence="4">The sequence shown here is derived from an EMBL/GenBank/DDBJ whole genome shotgun (WGS) entry which is preliminary data.</text>
</comment>
<dbReference type="GO" id="GO:0003677">
    <property type="term" value="F:DNA binding"/>
    <property type="evidence" value="ECO:0007669"/>
    <property type="project" value="UniProtKB-KW"/>
</dbReference>
<dbReference type="CDD" id="cd13831">
    <property type="entry name" value="HU"/>
    <property type="match status" value="1"/>
</dbReference>
<evidence type="ECO:0000256" key="2">
    <source>
        <dbReference type="ARBA" id="ARBA00023125"/>
    </source>
</evidence>
<dbReference type="GO" id="GO:0005829">
    <property type="term" value="C:cytosol"/>
    <property type="evidence" value="ECO:0007669"/>
    <property type="project" value="TreeGrafter"/>
</dbReference>
<dbReference type="InterPro" id="IPR000119">
    <property type="entry name" value="Hist_DNA-bd"/>
</dbReference>
<evidence type="ECO:0000256" key="3">
    <source>
        <dbReference type="RuleBase" id="RU003939"/>
    </source>
</evidence>
<evidence type="ECO:0000313" key="4">
    <source>
        <dbReference type="EMBL" id="MBH8566702.1"/>
    </source>
</evidence>
<reference evidence="4 5" key="1">
    <citation type="journal article" date="2021" name="Int. J. Syst. Evol. Microbiol.">
        <title>Amazonocrinis nigriterrae gen. nov., sp. nov., Atlanticothrix silvestris gen. nov., sp. nov. and Dendronalium phyllosphericum gen. nov., sp. nov., nostocacean cyanobacteria from Brazilian environments.</title>
        <authorList>
            <person name="Alvarenga D.O."/>
            <person name="Andreote A.P.D."/>
            <person name="Branco L.H.Z."/>
            <person name="Delbaje E."/>
            <person name="Cruz R.B."/>
            <person name="Varani A.M."/>
            <person name="Fiore M.F."/>
        </authorList>
    </citation>
    <scope>NUCLEOTIDE SEQUENCE [LARGE SCALE GENOMIC DNA]</scope>
    <source>
        <strain evidence="4 5">CENA67</strain>
    </source>
</reference>
<dbReference type="Proteomes" id="UP000632766">
    <property type="component" value="Unassembled WGS sequence"/>
</dbReference>
<dbReference type="AlphaFoldDB" id="A0A8J7I082"/>
<dbReference type="GO" id="GO:0030527">
    <property type="term" value="F:structural constituent of chromatin"/>
    <property type="evidence" value="ECO:0007669"/>
    <property type="project" value="InterPro"/>
</dbReference>
<dbReference type="InterPro" id="IPR020816">
    <property type="entry name" value="Histone-like_DNA-bd_CS"/>
</dbReference>
<dbReference type="RefSeq" id="WP_198128437.1">
    <property type="nucleotide sequence ID" value="NZ_JAECZC010000102.1"/>
</dbReference>
<dbReference type="PANTHER" id="PTHR33175:SF3">
    <property type="entry name" value="DNA-BINDING PROTEIN HU-BETA"/>
    <property type="match status" value="1"/>
</dbReference>
<dbReference type="GO" id="GO:0030261">
    <property type="term" value="P:chromosome condensation"/>
    <property type="evidence" value="ECO:0007669"/>
    <property type="project" value="UniProtKB-KW"/>
</dbReference>
<evidence type="ECO:0000256" key="1">
    <source>
        <dbReference type="ARBA" id="ARBA00023067"/>
    </source>
</evidence>
<dbReference type="PANTHER" id="PTHR33175">
    <property type="entry name" value="DNA-BINDING PROTEIN HU"/>
    <property type="match status" value="1"/>
</dbReference>
<dbReference type="PRINTS" id="PR01727">
    <property type="entry name" value="DNABINDINGHU"/>
</dbReference>
<proteinExistence type="inferred from homology"/>
<dbReference type="SMART" id="SM00411">
    <property type="entry name" value="BHL"/>
    <property type="match status" value="1"/>
</dbReference>
<accession>A0A8J7I082</accession>
<gene>
    <name evidence="4" type="ORF">I8748_31895</name>
</gene>
<dbReference type="Gene3D" id="4.10.520.10">
    <property type="entry name" value="IHF-like DNA-binding proteins"/>
    <property type="match status" value="1"/>
</dbReference>
<name>A0A8J7I082_9NOST</name>
<comment type="similarity">
    <text evidence="3">Belongs to the bacterial histone-like protein family.</text>
</comment>
<keyword evidence="1" id="KW-0226">DNA condensation</keyword>
<dbReference type="SUPFAM" id="SSF47729">
    <property type="entry name" value="IHF-like DNA-binding proteins"/>
    <property type="match status" value="1"/>
</dbReference>
<keyword evidence="5" id="KW-1185">Reference proteome</keyword>
<dbReference type="Pfam" id="PF00216">
    <property type="entry name" value="Bac_DNA_binding"/>
    <property type="match status" value="1"/>
</dbReference>